<reference evidence="1" key="1">
    <citation type="submission" date="2023-03" db="EMBL/GenBank/DDBJ databases">
        <title>MT1 and MT2 Draft Genomes of Novel Species.</title>
        <authorList>
            <person name="Venkateswaran K."/>
        </authorList>
    </citation>
    <scope>NUCLEOTIDE SEQUENCE</scope>
    <source>
        <strain evidence="1">F6_3S_P_1C</strain>
    </source>
</reference>
<name>A0ABT8JAJ6_9BACL</name>
<evidence type="ECO:0000313" key="1">
    <source>
        <dbReference type="EMBL" id="MDN4602103.1"/>
    </source>
</evidence>
<proteinExistence type="predicted"/>
<organism evidence="1 2">
    <name type="scientific">Paenibacillus vandeheii</name>
    <dbReference type="NCBI Taxonomy" id="3035917"/>
    <lineage>
        <taxon>Bacteria</taxon>
        <taxon>Bacillati</taxon>
        <taxon>Bacillota</taxon>
        <taxon>Bacilli</taxon>
        <taxon>Bacillales</taxon>
        <taxon>Paenibacillaceae</taxon>
        <taxon>Paenibacillus</taxon>
    </lineage>
</organism>
<dbReference type="EMBL" id="JAROCD010000006">
    <property type="protein sequence ID" value="MDN4602103.1"/>
    <property type="molecule type" value="Genomic_DNA"/>
</dbReference>
<accession>A0ABT8JAJ6</accession>
<sequence>MNNSPVPWRKVFTDEATHTITGNVKIYESFPIPQLQTERRVWIYSPKSYNGILEKQIRVDVIPGGTHHESTCGVLFPEVHRWLLQP</sequence>
<protein>
    <submittedName>
        <fullName evidence="1">Uncharacterized protein</fullName>
    </submittedName>
</protein>
<gene>
    <name evidence="1" type="ORF">P5G61_12765</name>
</gene>
<comment type="caution">
    <text evidence="1">The sequence shown here is derived from an EMBL/GenBank/DDBJ whole genome shotgun (WGS) entry which is preliminary data.</text>
</comment>
<keyword evidence="2" id="KW-1185">Reference proteome</keyword>
<evidence type="ECO:0000313" key="2">
    <source>
        <dbReference type="Proteomes" id="UP001174205"/>
    </source>
</evidence>
<dbReference type="Proteomes" id="UP001174205">
    <property type="component" value="Unassembled WGS sequence"/>
</dbReference>
<dbReference type="RefSeq" id="WP_301246818.1">
    <property type="nucleotide sequence ID" value="NZ_JAROCD010000006.1"/>
</dbReference>